<dbReference type="EMBL" id="MLYV02001241">
    <property type="protein sequence ID" value="PSR71851.1"/>
    <property type="molecule type" value="Genomic_DNA"/>
</dbReference>
<gene>
    <name evidence="1" type="ORF">PHLCEN_2v12267</name>
</gene>
<protein>
    <submittedName>
        <fullName evidence="1">Uncharacterized protein</fullName>
    </submittedName>
</protein>
<organism evidence="1 2">
    <name type="scientific">Hermanssonia centrifuga</name>
    <dbReference type="NCBI Taxonomy" id="98765"/>
    <lineage>
        <taxon>Eukaryota</taxon>
        <taxon>Fungi</taxon>
        <taxon>Dikarya</taxon>
        <taxon>Basidiomycota</taxon>
        <taxon>Agaricomycotina</taxon>
        <taxon>Agaricomycetes</taxon>
        <taxon>Polyporales</taxon>
        <taxon>Meruliaceae</taxon>
        <taxon>Hermanssonia</taxon>
    </lineage>
</organism>
<sequence>MHELKKDQGVVFRTHNNRGSVTKITCPRLSKRDNKQIASYLQQTMAPGDGGQALHKIALKRYGAKYSELDEEKQEIVDNVQVD</sequence>
<accession>A0A2R6NHT6</accession>
<proteinExistence type="predicted"/>
<dbReference type="AlphaFoldDB" id="A0A2R6NHT6"/>
<reference evidence="1 2" key="1">
    <citation type="submission" date="2018-02" db="EMBL/GenBank/DDBJ databases">
        <title>Genome sequence of the basidiomycete white-rot fungus Phlebia centrifuga.</title>
        <authorList>
            <person name="Granchi Z."/>
            <person name="Peng M."/>
            <person name="de Vries R.P."/>
            <person name="Hilden K."/>
            <person name="Makela M.R."/>
            <person name="Grigoriev I."/>
            <person name="Riley R."/>
        </authorList>
    </citation>
    <scope>NUCLEOTIDE SEQUENCE [LARGE SCALE GENOMIC DNA]</scope>
    <source>
        <strain evidence="1 2">FBCC195</strain>
    </source>
</reference>
<evidence type="ECO:0000313" key="2">
    <source>
        <dbReference type="Proteomes" id="UP000186601"/>
    </source>
</evidence>
<keyword evidence="2" id="KW-1185">Reference proteome</keyword>
<evidence type="ECO:0000313" key="1">
    <source>
        <dbReference type="EMBL" id="PSR71851.1"/>
    </source>
</evidence>
<dbReference type="Proteomes" id="UP000186601">
    <property type="component" value="Unassembled WGS sequence"/>
</dbReference>
<name>A0A2R6NHT6_9APHY</name>
<comment type="caution">
    <text evidence="1">The sequence shown here is derived from an EMBL/GenBank/DDBJ whole genome shotgun (WGS) entry which is preliminary data.</text>
</comment>